<feature type="domain" description="Major facilitator superfamily (MFS) profile" evidence="7">
    <location>
        <begin position="55"/>
        <end position="487"/>
    </location>
</feature>
<evidence type="ECO:0000256" key="3">
    <source>
        <dbReference type="ARBA" id="ARBA00022989"/>
    </source>
</evidence>
<feature type="transmembrane region" description="Helical" evidence="6">
    <location>
        <begin position="121"/>
        <end position="140"/>
    </location>
</feature>
<dbReference type="InterPro" id="IPR020846">
    <property type="entry name" value="MFS_dom"/>
</dbReference>
<feature type="transmembrane region" description="Helical" evidence="6">
    <location>
        <begin position="293"/>
        <end position="315"/>
    </location>
</feature>
<dbReference type="Proteomes" id="UP000091956">
    <property type="component" value="Unassembled WGS sequence"/>
</dbReference>
<comment type="subcellular location">
    <subcellularLocation>
        <location evidence="1">Membrane</location>
        <topology evidence="1">Multi-pass membrane protein</topology>
    </subcellularLocation>
</comment>
<dbReference type="GO" id="GO:0005886">
    <property type="term" value="C:plasma membrane"/>
    <property type="evidence" value="ECO:0007669"/>
    <property type="project" value="TreeGrafter"/>
</dbReference>
<evidence type="ECO:0000256" key="2">
    <source>
        <dbReference type="ARBA" id="ARBA00022692"/>
    </source>
</evidence>
<feature type="transmembrane region" description="Helical" evidence="6">
    <location>
        <begin position="49"/>
        <end position="71"/>
    </location>
</feature>
<sequence length="523" mass="58326">MELEKEPRVDQVEGHCSGSRRPSQDQMTSTRELLPRPSDDPRDPLNWPLWLKISILIQVSSLAALGTFNTAVINPAYGPLAAEFNITTVTASYQTTVAIGINGIGPFIWIPFANVYGRRPIYLLTTLIGFATALACGFTNTFSQLIIARVFNGLFPVAMALGPATVNDLFFFHQRGRAMGVFTVALTSGAHFASLVGGPVGQFLGWRWCFKLTAIMNAVMLFIIFFALPETLYVRRHNELTLSATQREVRLAPTTYLSSLRLWSTYPELKLKLKHFIIPSFKMTRYPSVIFPALYYSAQYSYAAILPAVTVATIFEERYHWGTLQTGLSYGGTFTIGSLVGEFAGGLVLDKMVASEARRLGRNPEPEVRLKAIWPGAFLVPTGLLIYGFSIQYPTPWFPALFGMFIAIFGLQIIATVCYTYPVDCYRQEGSEISQLINFIRQLTGMTVAFYVVRLCKSIGYQYGFIIFTILSSVLAFLPMLWLMRYGEATRKRIGSPKNVNVFDSVGMLGEEETVEADGIEKK</sequence>
<evidence type="ECO:0000313" key="8">
    <source>
        <dbReference type="EMBL" id="OBT99107.1"/>
    </source>
</evidence>
<dbReference type="STRING" id="342668.A0A1B8GTF3"/>
<organism evidence="8 9">
    <name type="scientific">Pseudogymnoascus verrucosus</name>
    <dbReference type="NCBI Taxonomy" id="342668"/>
    <lineage>
        <taxon>Eukaryota</taxon>
        <taxon>Fungi</taxon>
        <taxon>Dikarya</taxon>
        <taxon>Ascomycota</taxon>
        <taxon>Pezizomycotina</taxon>
        <taxon>Leotiomycetes</taxon>
        <taxon>Thelebolales</taxon>
        <taxon>Thelebolaceae</taxon>
        <taxon>Pseudogymnoascus</taxon>
    </lineage>
</organism>
<evidence type="ECO:0000256" key="4">
    <source>
        <dbReference type="ARBA" id="ARBA00023136"/>
    </source>
</evidence>
<feature type="transmembrane region" description="Helical" evidence="6">
    <location>
        <begin position="91"/>
        <end position="109"/>
    </location>
</feature>
<evidence type="ECO:0000256" key="5">
    <source>
        <dbReference type="SAM" id="MobiDB-lite"/>
    </source>
</evidence>
<dbReference type="PANTHER" id="PTHR23502:SF181">
    <property type="entry name" value="MAJOR FACILITATOR SUPERFAMILY (MFS) PROFILE DOMAIN-CONTAINING PROTEIN"/>
    <property type="match status" value="1"/>
</dbReference>
<reference evidence="9" key="2">
    <citation type="journal article" date="2018" name="Nat. Commun.">
        <title>Extreme sensitivity to ultraviolet light in the fungal pathogen causing white-nose syndrome of bats.</title>
        <authorList>
            <person name="Palmer J.M."/>
            <person name="Drees K.P."/>
            <person name="Foster J.T."/>
            <person name="Lindner D.L."/>
        </authorList>
    </citation>
    <scope>NUCLEOTIDE SEQUENCE [LARGE SCALE GENOMIC DNA]</scope>
    <source>
        <strain evidence="9">UAMH 10579</strain>
    </source>
</reference>
<dbReference type="InterPro" id="IPR036259">
    <property type="entry name" value="MFS_trans_sf"/>
</dbReference>
<feature type="transmembrane region" description="Helical" evidence="6">
    <location>
        <begin position="459"/>
        <end position="483"/>
    </location>
</feature>
<dbReference type="RefSeq" id="XP_018132840.1">
    <property type="nucleotide sequence ID" value="XM_018271795.1"/>
</dbReference>
<protein>
    <recommendedName>
        <fullName evidence="7">Major facilitator superfamily (MFS) profile domain-containing protein</fullName>
    </recommendedName>
</protein>
<keyword evidence="4 6" id="KW-0472">Membrane</keyword>
<evidence type="ECO:0000313" key="9">
    <source>
        <dbReference type="Proteomes" id="UP000091956"/>
    </source>
</evidence>
<feature type="region of interest" description="Disordered" evidence="5">
    <location>
        <begin position="1"/>
        <end position="40"/>
    </location>
</feature>
<reference evidence="8 9" key="1">
    <citation type="submission" date="2016-03" db="EMBL/GenBank/DDBJ databases">
        <title>Comparative genomics of Pseudogymnoascus destructans, the fungus causing white-nose syndrome of bats.</title>
        <authorList>
            <person name="Palmer J.M."/>
            <person name="Drees K.P."/>
            <person name="Foster J.T."/>
            <person name="Lindner D.L."/>
        </authorList>
    </citation>
    <scope>NUCLEOTIDE SEQUENCE [LARGE SCALE GENOMIC DNA]</scope>
    <source>
        <strain evidence="8 9">UAMH 10579</strain>
    </source>
</reference>
<feature type="transmembrane region" description="Helical" evidence="6">
    <location>
        <begin position="397"/>
        <end position="421"/>
    </location>
</feature>
<dbReference type="GO" id="GO:0022857">
    <property type="term" value="F:transmembrane transporter activity"/>
    <property type="evidence" value="ECO:0007669"/>
    <property type="project" value="InterPro"/>
</dbReference>
<feature type="compositionally biased region" description="Basic and acidic residues" evidence="5">
    <location>
        <begin position="1"/>
        <end position="13"/>
    </location>
</feature>
<dbReference type="AlphaFoldDB" id="A0A1B8GTF3"/>
<feature type="transmembrane region" description="Helical" evidence="6">
    <location>
        <begin position="146"/>
        <end position="166"/>
    </location>
</feature>
<dbReference type="GeneID" id="28835671"/>
<dbReference type="InterPro" id="IPR011701">
    <property type="entry name" value="MFS"/>
</dbReference>
<feature type="transmembrane region" description="Helical" evidence="6">
    <location>
        <begin position="370"/>
        <end position="391"/>
    </location>
</feature>
<evidence type="ECO:0000256" key="1">
    <source>
        <dbReference type="ARBA" id="ARBA00004141"/>
    </source>
</evidence>
<evidence type="ECO:0000256" key="6">
    <source>
        <dbReference type="SAM" id="Phobius"/>
    </source>
</evidence>
<feature type="transmembrane region" description="Helical" evidence="6">
    <location>
        <begin position="327"/>
        <end position="349"/>
    </location>
</feature>
<dbReference type="PANTHER" id="PTHR23502">
    <property type="entry name" value="MAJOR FACILITATOR SUPERFAMILY"/>
    <property type="match status" value="1"/>
</dbReference>
<accession>A0A1B8GTF3</accession>
<evidence type="ECO:0000259" key="7">
    <source>
        <dbReference type="PROSITE" id="PS50850"/>
    </source>
</evidence>
<keyword evidence="3 6" id="KW-1133">Transmembrane helix</keyword>
<dbReference type="Gene3D" id="1.20.1250.20">
    <property type="entry name" value="MFS general substrate transporter like domains"/>
    <property type="match status" value="1"/>
</dbReference>
<name>A0A1B8GTF3_9PEZI</name>
<dbReference type="SUPFAM" id="SSF103473">
    <property type="entry name" value="MFS general substrate transporter"/>
    <property type="match status" value="1"/>
</dbReference>
<keyword evidence="9" id="KW-1185">Reference proteome</keyword>
<feature type="transmembrane region" description="Helical" evidence="6">
    <location>
        <begin position="208"/>
        <end position="228"/>
    </location>
</feature>
<dbReference type="OrthoDB" id="2585655at2759"/>
<gene>
    <name evidence="8" type="ORF">VE01_02285</name>
</gene>
<dbReference type="PROSITE" id="PS50850">
    <property type="entry name" value="MFS"/>
    <property type="match status" value="1"/>
</dbReference>
<feature type="transmembrane region" description="Helical" evidence="6">
    <location>
        <begin position="433"/>
        <end position="453"/>
    </location>
</feature>
<keyword evidence="2 6" id="KW-0812">Transmembrane</keyword>
<proteinExistence type="predicted"/>
<feature type="compositionally biased region" description="Polar residues" evidence="5">
    <location>
        <begin position="20"/>
        <end position="30"/>
    </location>
</feature>
<dbReference type="Pfam" id="PF07690">
    <property type="entry name" value="MFS_1"/>
    <property type="match status" value="1"/>
</dbReference>
<dbReference type="EMBL" id="KV460214">
    <property type="protein sequence ID" value="OBT99107.1"/>
    <property type="molecule type" value="Genomic_DNA"/>
</dbReference>